<proteinExistence type="predicted"/>
<sequence length="376" mass="41288">MKIASMIASLLAGLLMSRSSAFVAPPQINSRRGGTVSSTQKHNPSPTQLEAALSPGDYVMLIGPGFLQLVVAKTLKQAGLRPIVCAPQTKLDSFEKLVNDGEIMKDSTIGMPEVGEDQFGKLAAVVVCSENAVITDEVLLRVLDYKDKGQSPWVEGGLKKAICCAPVSEKVQKVKSMGWIPIFNNDAKDDNIWKELVNTFKSHPVSKVAEGKSSVIRHGSLLGGSVDGPECIKHVGIDEGMYKMSLEQYRDLIERAFDRYRLGTQLLQGDSINLKPPNQEKMEKEAFKKNEASKETFTVVDGYPEVDRSNRHSVAQAIAQVLLRDDGATPSEFTVLSKAIGNFQTDAEWDEMFKNPQPAKWPDPYAFEPEKFGVEA</sequence>
<feature type="chain" id="PRO_5030873412" evidence="2">
    <location>
        <begin position="22"/>
        <end position="376"/>
    </location>
</feature>
<feature type="region of interest" description="Disordered" evidence="1">
    <location>
        <begin position="26"/>
        <end position="48"/>
    </location>
</feature>
<gene>
    <name evidence="3" type="ORF">GOCE00092_LOCUS25996</name>
</gene>
<reference evidence="3" key="1">
    <citation type="submission" date="2021-01" db="EMBL/GenBank/DDBJ databases">
        <authorList>
            <person name="Corre E."/>
            <person name="Pelletier E."/>
            <person name="Niang G."/>
            <person name="Scheremetjew M."/>
            <person name="Finn R."/>
            <person name="Kale V."/>
            <person name="Holt S."/>
            <person name="Cochrane G."/>
            <person name="Meng A."/>
            <person name="Brown T."/>
            <person name="Cohen L."/>
        </authorList>
    </citation>
    <scope>NUCLEOTIDE SEQUENCE</scope>
    <source>
        <strain evidence="3">CCMP 410</strain>
    </source>
</reference>
<evidence type="ECO:0000256" key="2">
    <source>
        <dbReference type="SAM" id="SignalP"/>
    </source>
</evidence>
<feature type="signal peptide" evidence="2">
    <location>
        <begin position="1"/>
        <end position="21"/>
    </location>
</feature>
<name>A0A7S1VTJ8_9STRA</name>
<accession>A0A7S1VTJ8</accession>
<organism evidence="3">
    <name type="scientific">Grammatophora oceanica</name>
    <dbReference type="NCBI Taxonomy" id="210454"/>
    <lineage>
        <taxon>Eukaryota</taxon>
        <taxon>Sar</taxon>
        <taxon>Stramenopiles</taxon>
        <taxon>Ochrophyta</taxon>
        <taxon>Bacillariophyta</taxon>
        <taxon>Fragilariophyceae</taxon>
        <taxon>Fragilariophycidae</taxon>
        <taxon>Rhabdonematales</taxon>
        <taxon>Grammatophoraceae</taxon>
        <taxon>Grammatophora</taxon>
    </lineage>
</organism>
<evidence type="ECO:0000256" key="1">
    <source>
        <dbReference type="SAM" id="MobiDB-lite"/>
    </source>
</evidence>
<feature type="compositionally biased region" description="Polar residues" evidence="1">
    <location>
        <begin position="27"/>
        <end position="48"/>
    </location>
</feature>
<dbReference type="AlphaFoldDB" id="A0A7S1VTJ8"/>
<dbReference type="EMBL" id="HBGK01049530">
    <property type="protein sequence ID" value="CAD9309420.1"/>
    <property type="molecule type" value="Transcribed_RNA"/>
</dbReference>
<protein>
    <submittedName>
        <fullName evidence="3">Uncharacterized protein</fullName>
    </submittedName>
</protein>
<evidence type="ECO:0000313" key="3">
    <source>
        <dbReference type="EMBL" id="CAD9309420.1"/>
    </source>
</evidence>
<keyword evidence="2" id="KW-0732">Signal</keyword>